<organism evidence="3 4">
    <name type="scientific">Sinorhizobium saheli</name>
    <dbReference type="NCBI Taxonomy" id="36856"/>
    <lineage>
        <taxon>Bacteria</taxon>
        <taxon>Pseudomonadati</taxon>
        <taxon>Pseudomonadota</taxon>
        <taxon>Alphaproteobacteria</taxon>
        <taxon>Hyphomicrobiales</taxon>
        <taxon>Rhizobiaceae</taxon>
        <taxon>Sinorhizobium/Ensifer group</taxon>
        <taxon>Sinorhizobium</taxon>
    </lineage>
</organism>
<reference evidence="3 4" key="1">
    <citation type="submission" date="2015-11" db="EMBL/GenBank/DDBJ databases">
        <title>Ensifer anhuiense sp. nov., an effective nitrogen fixation bacterium with Glycine soja.</title>
        <authorList>
            <person name="Yan H."/>
            <person name="Chen W."/>
        </authorList>
    </citation>
    <scope>NUCLEOTIDE SEQUENCE [LARGE SCALE GENOMIC DNA]</scope>
    <source>
        <strain evidence="3 4">LMG 7837</strain>
    </source>
</reference>
<comment type="caution">
    <text evidence="3">The sequence shown here is derived from an EMBL/GenBank/DDBJ whole genome shotgun (WGS) entry which is preliminary data.</text>
</comment>
<accession>A0A178YCB2</accession>
<dbReference type="EMBL" id="LNQB01000073">
    <property type="protein sequence ID" value="OAP45139.1"/>
    <property type="molecule type" value="Genomic_DNA"/>
</dbReference>
<gene>
    <name evidence="3" type="ORF">ATB98_18145</name>
</gene>
<protein>
    <recommendedName>
        <fullName evidence="2">Thiol:disulfide interchange protein DsbD N-terminal domain-containing protein</fullName>
    </recommendedName>
</protein>
<evidence type="ECO:0000259" key="2">
    <source>
        <dbReference type="Pfam" id="PF11412"/>
    </source>
</evidence>
<dbReference type="OrthoDB" id="9811036at2"/>
<dbReference type="RefSeq" id="WP_066875587.1">
    <property type="nucleotide sequence ID" value="NZ_LNQB01000073.1"/>
</dbReference>
<dbReference type="Proteomes" id="UP000078507">
    <property type="component" value="Unassembled WGS sequence"/>
</dbReference>
<sequence length="275" mass="29234">MKMAQRIAMASLLFAFFLPTQSRGAASEWVTSPGGAFRIVASQPQPDGLIPAILEVRLNPGWKTYWRDPGSSGIPPQITLDPAGGVTLEAIRFPPPKAFGEGPGRYVGYDQPVAFPLRLKRIGDESDVTIRASVFLGICEDICIPVQGELELALKSGGFDNPLDGARIDKAVAALPEAPSEEFKVETARFDAMAGMIRLDLRLPREAAAATPQLFLAGPSGVFFGKPVLASEAGATRRAEIAVRLAGKDGSIAGKPVTLTVRAGERSMETTLAFD</sequence>
<dbReference type="AlphaFoldDB" id="A0A178YCB2"/>
<dbReference type="InterPro" id="IPR028250">
    <property type="entry name" value="DsbDN"/>
</dbReference>
<evidence type="ECO:0000256" key="1">
    <source>
        <dbReference type="SAM" id="SignalP"/>
    </source>
</evidence>
<evidence type="ECO:0000313" key="4">
    <source>
        <dbReference type="Proteomes" id="UP000078507"/>
    </source>
</evidence>
<evidence type="ECO:0000313" key="3">
    <source>
        <dbReference type="EMBL" id="OAP45139.1"/>
    </source>
</evidence>
<proteinExistence type="predicted"/>
<dbReference type="STRING" id="36856.ATB98_18145"/>
<name>A0A178YCB2_SINSA</name>
<keyword evidence="1" id="KW-0732">Signal</keyword>
<dbReference type="Pfam" id="PF11412">
    <property type="entry name" value="DsbD_N"/>
    <property type="match status" value="1"/>
</dbReference>
<keyword evidence="4" id="KW-1185">Reference proteome</keyword>
<feature type="chain" id="PRO_5008097785" description="Thiol:disulfide interchange protein DsbD N-terminal domain-containing protein" evidence="1">
    <location>
        <begin position="26"/>
        <end position="275"/>
    </location>
</feature>
<feature type="signal peptide" evidence="1">
    <location>
        <begin position="1"/>
        <end position="25"/>
    </location>
</feature>
<feature type="domain" description="Thiol:disulfide interchange protein DsbD N-terminal" evidence="2">
    <location>
        <begin position="50"/>
        <end position="152"/>
    </location>
</feature>